<comment type="caution">
    <text evidence="1">The sequence shown here is derived from an EMBL/GenBank/DDBJ whole genome shotgun (WGS) entry which is preliminary data.</text>
</comment>
<dbReference type="Proteomes" id="UP001207654">
    <property type="component" value="Unassembled WGS sequence"/>
</dbReference>
<keyword evidence="2" id="KW-1185">Reference proteome</keyword>
<name>A0ABT4A020_9BACT</name>
<dbReference type="PROSITE" id="PS51257">
    <property type="entry name" value="PROKAR_LIPOPROTEIN"/>
    <property type="match status" value="1"/>
</dbReference>
<organism evidence="1 2">
    <name type="scientific">Archangium lansingense</name>
    <dbReference type="NCBI Taxonomy" id="2995310"/>
    <lineage>
        <taxon>Bacteria</taxon>
        <taxon>Pseudomonadati</taxon>
        <taxon>Myxococcota</taxon>
        <taxon>Myxococcia</taxon>
        <taxon>Myxococcales</taxon>
        <taxon>Cystobacterineae</taxon>
        <taxon>Archangiaceae</taxon>
        <taxon>Archangium</taxon>
    </lineage>
</organism>
<evidence type="ECO:0000313" key="1">
    <source>
        <dbReference type="EMBL" id="MCY1075001.1"/>
    </source>
</evidence>
<accession>A0ABT4A020</accession>
<protein>
    <recommendedName>
        <fullName evidence="3">Cytochrome c domain-containing protein</fullName>
    </recommendedName>
</protein>
<proteinExistence type="predicted"/>
<gene>
    <name evidence="1" type="ORF">OV287_10905</name>
</gene>
<sequence length="457" mass="49442">MKRSLLAATLGALALACGPTDFNKNDPGTIPFDPARPTPGGSSVGTPYTGSDVDVLGAQLIYPTGIELHRKLVMRTCSGTNGVCHNQKEYPDLHTPGTFVASIGAPCNVQSGTATGVFDRCERLGDRFRFVEQSFKEIEIGWFELIPGETPELDPRGTRPDATTVGLHLYLHDPVPVTQDRINATGTFLRNFVNEQGNVQELAFASYDTNWWVLDDRRHLFAEVRENQRDTVESLVASGIVQGDQNRNGTYGARIAGNTVPLIKPGKPEESYLVARLRGYMGEQSVPGTRMPLANQPPNVQDMLALMCFIEGLDPNTTQWSLGSSIDYNKCSYSANPSALSLAGSGDTWGARVLPILQSNCGGCHGGENPQGGLNLLGSAHDVYERLVLKPSLQKPTLNLIQPGSLDKSYLFLKLTGDGSITGSRMPINPLNGNSPLPQEELTSIENWIFLSGAVEN</sequence>
<dbReference type="RefSeq" id="WP_267533952.1">
    <property type="nucleotide sequence ID" value="NZ_JAPNKA010000001.1"/>
</dbReference>
<evidence type="ECO:0000313" key="2">
    <source>
        <dbReference type="Proteomes" id="UP001207654"/>
    </source>
</evidence>
<evidence type="ECO:0008006" key="3">
    <source>
        <dbReference type="Google" id="ProtNLM"/>
    </source>
</evidence>
<dbReference type="EMBL" id="JAPNKA010000001">
    <property type="protein sequence ID" value="MCY1075001.1"/>
    <property type="molecule type" value="Genomic_DNA"/>
</dbReference>
<reference evidence="1 2" key="1">
    <citation type="submission" date="2022-11" db="EMBL/GenBank/DDBJ databases">
        <title>Minimal conservation of predation-associated metabolite biosynthetic gene clusters underscores biosynthetic potential of Myxococcota including descriptions for ten novel species: Archangium lansinium sp. nov., Myxococcus landrumus sp. nov., Nannocystis bai.</title>
        <authorList>
            <person name="Ahearne A."/>
            <person name="Stevens C."/>
            <person name="Phillips K."/>
        </authorList>
    </citation>
    <scope>NUCLEOTIDE SEQUENCE [LARGE SCALE GENOMIC DNA]</scope>
    <source>
        <strain evidence="1 2">MIWBW</strain>
    </source>
</reference>